<dbReference type="Gene3D" id="2.60.120.200">
    <property type="match status" value="2"/>
</dbReference>
<evidence type="ECO:0000313" key="4">
    <source>
        <dbReference type="Proteomes" id="UP000283509"/>
    </source>
</evidence>
<protein>
    <submittedName>
        <fullName evidence="3">MAM domain-containing glycosylphosphatidylinositol anchor protein 1</fullName>
    </submittedName>
</protein>
<gene>
    <name evidence="3" type="ORF">C7M84_008675</name>
</gene>
<dbReference type="InterPro" id="IPR051560">
    <property type="entry name" value="MAM_domain-containing"/>
</dbReference>
<name>A0A3R7PID0_PENVA</name>
<dbReference type="InterPro" id="IPR013320">
    <property type="entry name" value="ConA-like_dom_sf"/>
</dbReference>
<comment type="caution">
    <text evidence="3">The sequence shown here is derived from an EMBL/GenBank/DDBJ whole genome shotgun (WGS) entry which is preliminary data.</text>
</comment>
<feature type="compositionally biased region" description="Polar residues" evidence="1">
    <location>
        <begin position="138"/>
        <end position="161"/>
    </location>
</feature>
<dbReference type="PANTHER" id="PTHR23282">
    <property type="entry name" value="APICAL ENDOSOMAL GLYCOPROTEIN PRECURSOR"/>
    <property type="match status" value="1"/>
</dbReference>
<dbReference type="Pfam" id="PF00629">
    <property type="entry name" value="MAM"/>
    <property type="match status" value="1"/>
</dbReference>
<dbReference type="Proteomes" id="UP000283509">
    <property type="component" value="Unassembled WGS sequence"/>
</dbReference>
<keyword evidence="4" id="KW-1185">Reference proteome</keyword>
<dbReference type="SMART" id="SM00137">
    <property type="entry name" value="MAM"/>
    <property type="match status" value="1"/>
</dbReference>
<feature type="region of interest" description="Disordered" evidence="1">
    <location>
        <begin position="134"/>
        <end position="175"/>
    </location>
</feature>
<dbReference type="GO" id="GO:0016020">
    <property type="term" value="C:membrane"/>
    <property type="evidence" value="ECO:0007669"/>
    <property type="project" value="InterPro"/>
</dbReference>
<accession>A0A3R7PID0</accession>
<dbReference type="InterPro" id="IPR000998">
    <property type="entry name" value="MAM_dom"/>
</dbReference>
<dbReference type="PROSITE" id="PS50060">
    <property type="entry name" value="MAM_2"/>
    <property type="match status" value="1"/>
</dbReference>
<dbReference type="EMBL" id="QCYY01002090">
    <property type="protein sequence ID" value="ROT72906.1"/>
    <property type="molecule type" value="Genomic_DNA"/>
</dbReference>
<dbReference type="SUPFAM" id="SSF49899">
    <property type="entry name" value="Concanavalin A-like lectins/glucanases"/>
    <property type="match status" value="2"/>
</dbReference>
<dbReference type="STRING" id="6689.A0A3R7PID0"/>
<evidence type="ECO:0000313" key="3">
    <source>
        <dbReference type="EMBL" id="ROT72906.1"/>
    </source>
</evidence>
<dbReference type="PANTHER" id="PTHR23282:SF146">
    <property type="entry name" value="RT07201P-RELATED"/>
    <property type="match status" value="1"/>
</dbReference>
<evidence type="ECO:0000256" key="1">
    <source>
        <dbReference type="SAM" id="MobiDB-lite"/>
    </source>
</evidence>
<dbReference type="AlphaFoldDB" id="A0A3R7PID0"/>
<dbReference type="OrthoDB" id="409956at2759"/>
<evidence type="ECO:0000259" key="2">
    <source>
        <dbReference type="PROSITE" id="PS50060"/>
    </source>
</evidence>
<sequence length="231" mass="25371">MVYISFEKDGTSVLEPVWALKNHQGPNWMYGQARVQNDDDFLVAFEGTWGSSRGNGFMALDDITLFTGDCSTMPEKAMTSKDCDFQRDACQWKNTTTDSDFRWTTASISRRPATCPTTPSGARSATLLRRVQPGARPQSLTFTSPPWTSQKTARPSVSPSDLVSGRGQHRHAAPEWQFGQVQVNTDTDFRVSIIGMASNGGFAIDDIKTYGGGCRLRPEDAVSNGEETTTP</sequence>
<proteinExistence type="predicted"/>
<organism evidence="3 4">
    <name type="scientific">Penaeus vannamei</name>
    <name type="common">Whiteleg shrimp</name>
    <name type="synonym">Litopenaeus vannamei</name>
    <dbReference type="NCBI Taxonomy" id="6689"/>
    <lineage>
        <taxon>Eukaryota</taxon>
        <taxon>Metazoa</taxon>
        <taxon>Ecdysozoa</taxon>
        <taxon>Arthropoda</taxon>
        <taxon>Crustacea</taxon>
        <taxon>Multicrustacea</taxon>
        <taxon>Malacostraca</taxon>
        <taxon>Eumalacostraca</taxon>
        <taxon>Eucarida</taxon>
        <taxon>Decapoda</taxon>
        <taxon>Dendrobranchiata</taxon>
        <taxon>Penaeoidea</taxon>
        <taxon>Penaeidae</taxon>
        <taxon>Penaeus</taxon>
    </lineage>
</organism>
<reference evidence="3 4" key="1">
    <citation type="submission" date="2018-04" db="EMBL/GenBank/DDBJ databases">
        <authorList>
            <person name="Zhang X."/>
            <person name="Yuan J."/>
            <person name="Li F."/>
            <person name="Xiang J."/>
        </authorList>
    </citation>
    <scope>NUCLEOTIDE SEQUENCE [LARGE SCALE GENOMIC DNA]</scope>
    <source>
        <tissue evidence="3">Muscle</tissue>
    </source>
</reference>
<reference evidence="3 4" key="2">
    <citation type="submission" date="2019-01" db="EMBL/GenBank/DDBJ databases">
        <title>The decoding of complex shrimp genome reveals the adaptation for benthos swimmer, frequently molting mechanism and breeding impact on genome.</title>
        <authorList>
            <person name="Sun Y."/>
            <person name="Gao Y."/>
            <person name="Yu Y."/>
        </authorList>
    </citation>
    <scope>NUCLEOTIDE SEQUENCE [LARGE SCALE GENOMIC DNA]</scope>
    <source>
        <tissue evidence="3">Muscle</tissue>
    </source>
</reference>
<feature type="domain" description="MAM" evidence="2">
    <location>
        <begin position="1"/>
        <end position="72"/>
    </location>
</feature>